<dbReference type="Gene3D" id="3.40.50.970">
    <property type="match status" value="1"/>
</dbReference>
<sequence length="228" mass="24363">MDTASTREYAGKKILELGATNPDLCVVGADLNKSTFTNLFAEKYPDRFFDVGIAEQNMVNIAAGLAASGKIPIVSTFAVFGSTRPMDQLRVGVAQSNLNVKVILTHAGLLTGEDGISAQSLEDISLFLSLHSFSVLVPSDAYEAQAAVELAVNTPGPFYIRLSRPATPVLNNKNIQLQQGGSNVMVNGSNISIFACGYMVYHAIEAAKILKEQHGISARVVNIYSLNP</sequence>
<dbReference type="InterPro" id="IPR051157">
    <property type="entry name" value="PDH/Transketolase"/>
</dbReference>
<dbReference type="FunFam" id="3.40.50.970:FF:000129">
    <property type="entry name" value="Transketolase"/>
    <property type="match status" value="1"/>
</dbReference>
<dbReference type="SUPFAM" id="SSF52518">
    <property type="entry name" value="Thiamin diphosphate-binding fold (THDP-binding)"/>
    <property type="match status" value="1"/>
</dbReference>
<comment type="similarity">
    <text evidence="2">Belongs to the transketolase family.</text>
</comment>
<dbReference type="EMBL" id="UINC01154530">
    <property type="protein sequence ID" value="SVD49872.1"/>
    <property type="molecule type" value="Genomic_DNA"/>
</dbReference>
<dbReference type="PANTHER" id="PTHR43825">
    <property type="entry name" value="PYRUVATE DEHYDROGENASE E1 COMPONENT"/>
    <property type="match status" value="1"/>
</dbReference>
<dbReference type="SUPFAM" id="SSF52922">
    <property type="entry name" value="TK C-terminal domain-like"/>
    <property type="match status" value="1"/>
</dbReference>
<dbReference type="InterPro" id="IPR029061">
    <property type="entry name" value="THDP-binding"/>
</dbReference>
<protein>
    <recommendedName>
        <fullName evidence="4">Transketolase-like pyrimidine-binding domain-containing protein</fullName>
    </recommendedName>
</protein>
<dbReference type="InterPro" id="IPR033248">
    <property type="entry name" value="Transketolase_C"/>
</dbReference>
<dbReference type="SMART" id="SM00861">
    <property type="entry name" value="Transket_pyr"/>
    <property type="match status" value="1"/>
</dbReference>
<dbReference type="Pfam" id="PF02779">
    <property type="entry name" value="Transket_pyr"/>
    <property type="match status" value="1"/>
</dbReference>
<organism evidence="5">
    <name type="scientific">marine metagenome</name>
    <dbReference type="NCBI Taxonomy" id="408172"/>
    <lineage>
        <taxon>unclassified sequences</taxon>
        <taxon>metagenomes</taxon>
        <taxon>ecological metagenomes</taxon>
    </lineage>
</organism>
<keyword evidence="3" id="KW-0786">Thiamine pyrophosphate</keyword>
<evidence type="ECO:0000256" key="3">
    <source>
        <dbReference type="ARBA" id="ARBA00023052"/>
    </source>
</evidence>
<feature type="non-terminal residue" evidence="5">
    <location>
        <position position="228"/>
    </location>
</feature>
<reference evidence="5" key="1">
    <citation type="submission" date="2018-05" db="EMBL/GenBank/DDBJ databases">
        <authorList>
            <person name="Lanie J.A."/>
            <person name="Ng W.-L."/>
            <person name="Kazmierczak K.M."/>
            <person name="Andrzejewski T.M."/>
            <person name="Davidsen T.M."/>
            <person name="Wayne K.J."/>
            <person name="Tettelin H."/>
            <person name="Glass J.I."/>
            <person name="Rusch D."/>
            <person name="Podicherti R."/>
            <person name="Tsui H.-C.T."/>
            <person name="Winkler M.E."/>
        </authorList>
    </citation>
    <scope>NUCLEOTIDE SEQUENCE</scope>
</reference>
<proteinExistence type="inferred from homology"/>
<dbReference type="Pfam" id="PF02780">
    <property type="entry name" value="Transketolase_C"/>
    <property type="match status" value="1"/>
</dbReference>
<evidence type="ECO:0000256" key="1">
    <source>
        <dbReference type="ARBA" id="ARBA00001964"/>
    </source>
</evidence>
<evidence type="ECO:0000313" key="5">
    <source>
        <dbReference type="EMBL" id="SVD49872.1"/>
    </source>
</evidence>
<dbReference type="Gene3D" id="3.40.50.920">
    <property type="match status" value="1"/>
</dbReference>
<feature type="domain" description="Transketolase-like pyrimidine-binding" evidence="4">
    <location>
        <begin position="4"/>
        <end position="169"/>
    </location>
</feature>
<dbReference type="InterPro" id="IPR005475">
    <property type="entry name" value="Transketolase-like_Pyr-bd"/>
</dbReference>
<gene>
    <name evidence="5" type="ORF">METZ01_LOCUS402726</name>
</gene>
<evidence type="ECO:0000259" key="4">
    <source>
        <dbReference type="SMART" id="SM00861"/>
    </source>
</evidence>
<comment type="cofactor">
    <cofactor evidence="1">
        <name>thiamine diphosphate</name>
        <dbReference type="ChEBI" id="CHEBI:58937"/>
    </cofactor>
</comment>
<dbReference type="AlphaFoldDB" id="A0A382VTP3"/>
<evidence type="ECO:0000256" key="2">
    <source>
        <dbReference type="ARBA" id="ARBA00007131"/>
    </source>
</evidence>
<dbReference type="PANTHER" id="PTHR43825:SF1">
    <property type="entry name" value="TRANSKETOLASE-LIKE PYRIMIDINE-BINDING DOMAIN-CONTAINING PROTEIN"/>
    <property type="match status" value="1"/>
</dbReference>
<accession>A0A382VTP3</accession>
<dbReference type="CDD" id="cd07033">
    <property type="entry name" value="TPP_PYR_DXS_TK_like"/>
    <property type="match status" value="1"/>
</dbReference>
<name>A0A382VTP3_9ZZZZ</name>
<dbReference type="InterPro" id="IPR009014">
    <property type="entry name" value="Transketo_C/PFOR_II"/>
</dbReference>